<dbReference type="Proteomes" id="UP000005615">
    <property type="component" value="Unassembled WGS sequence"/>
</dbReference>
<dbReference type="STRING" id="2518989.IMCC3088_2605"/>
<dbReference type="eggNOG" id="COG1346">
    <property type="taxonomic scope" value="Bacteria"/>
</dbReference>
<dbReference type="RefSeq" id="WP_009576761.1">
    <property type="nucleotide sequence ID" value="NZ_AEIG01000085.1"/>
</dbReference>
<keyword evidence="2" id="KW-0812">Transmembrane</keyword>
<dbReference type="AlphaFoldDB" id="F3L4K4"/>
<comment type="subcellular location">
    <subcellularLocation>
        <location evidence="1">Membrane</location>
        <topology evidence="1">Multi-pass membrane protein</topology>
    </subcellularLocation>
</comment>
<organism evidence="5 6">
    <name type="scientific">Aequoribacter fuscus</name>
    <dbReference type="NCBI Taxonomy" id="2518989"/>
    <lineage>
        <taxon>Bacteria</taxon>
        <taxon>Pseudomonadati</taxon>
        <taxon>Pseudomonadota</taxon>
        <taxon>Gammaproteobacteria</taxon>
        <taxon>Cellvibrionales</taxon>
        <taxon>Halieaceae</taxon>
        <taxon>Aequoribacter</taxon>
    </lineage>
</organism>
<keyword evidence="6" id="KW-1185">Reference proteome</keyword>
<protein>
    <submittedName>
        <fullName evidence="5">LrgA-associated membrane protein LrgB</fullName>
    </submittedName>
</protein>
<reference evidence="5 6" key="1">
    <citation type="journal article" date="2011" name="J. Bacteriol.">
        <title>Genome sequence of strain IMCC3088, a proteorhodopsin-containing marine bacterium belonging to the OM60/NOR5 clade.</title>
        <authorList>
            <person name="Jang Y."/>
            <person name="Oh H.M."/>
            <person name="Kang I."/>
            <person name="Lee K."/>
            <person name="Yang S.J."/>
            <person name="Cho J.C."/>
        </authorList>
    </citation>
    <scope>NUCLEOTIDE SEQUENCE [LARGE SCALE GENOMIC DNA]</scope>
    <source>
        <strain evidence="5 6">IMCC3088</strain>
    </source>
</reference>
<dbReference type="Pfam" id="PF04172">
    <property type="entry name" value="LrgB"/>
    <property type="match status" value="1"/>
</dbReference>
<keyword evidence="3" id="KW-1133">Transmembrane helix</keyword>
<evidence type="ECO:0000313" key="6">
    <source>
        <dbReference type="Proteomes" id="UP000005615"/>
    </source>
</evidence>
<evidence type="ECO:0000256" key="2">
    <source>
        <dbReference type="ARBA" id="ARBA00022692"/>
    </source>
</evidence>
<keyword evidence="4" id="KW-0472">Membrane</keyword>
<evidence type="ECO:0000256" key="1">
    <source>
        <dbReference type="ARBA" id="ARBA00004141"/>
    </source>
</evidence>
<name>F3L4K4_9GAMM</name>
<gene>
    <name evidence="5" type="ORF">IMCC3088_2605</name>
</gene>
<dbReference type="InterPro" id="IPR007300">
    <property type="entry name" value="CidB/LrgB"/>
</dbReference>
<evidence type="ECO:0000313" key="5">
    <source>
        <dbReference type="EMBL" id="EGG28743.1"/>
    </source>
</evidence>
<accession>F3L4K4</accession>
<proteinExistence type="predicted"/>
<dbReference type="PANTHER" id="PTHR30249:SF0">
    <property type="entry name" value="PLASTIDAL GLYCOLATE_GLYCERATE TRANSLOCATOR 1, CHLOROPLASTIC"/>
    <property type="match status" value="1"/>
</dbReference>
<dbReference type="GO" id="GO:0016020">
    <property type="term" value="C:membrane"/>
    <property type="evidence" value="ECO:0007669"/>
    <property type="project" value="UniProtKB-SubCell"/>
</dbReference>
<evidence type="ECO:0000256" key="3">
    <source>
        <dbReference type="ARBA" id="ARBA00022989"/>
    </source>
</evidence>
<comment type="caution">
    <text evidence="5">The sequence shown here is derived from an EMBL/GenBank/DDBJ whole genome shotgun (WGS) entry which is preliminary data.</text>
</comment>
<dbReference type="PANTHER" id="PTHR30249">
    <property type="entry name" value="PUTATIVE SEROTONIN TRANSPORTER"/>
    <property type="match status" value="1"/>
</dbReference>
<dbReference type="OrthoDB" id="9811701at2"/>
<sequence length="230" mass="24698">MTHNINLLFWLACTCGIYSIMLLLYRRADSTPFLHPVVTSSALMIGLLLWRDVSYSNFRSYTWILSEGLELATVAIAIPLYRERKRLAAVWRPFVLSLGAATLINLSVAFLVGWSLKLNDVSLMSLMTKSVTTPVAIGISDLIGGNASLVAVIVISTGIIGAMLGPWLLTRWRVQDPVAIGLALGTLSHGVGTARAFQISPAAGAFAGLSMAICAILTSLVLPSLIAAWR</sequence>
<dbReference type="EMBL" id="AEIG01000085">
    <property type="protein sequence ID" value="EGG28743.1"/>
    <property type="molecule type" value="Genomic_DNA"/>
</dbReference>
<evidence type="ECO:0000256" key="4">
    <source>
        <dbReference type="ARBA" id="ARBA00023136"/>
    </source>
</evidence>